<gene>
    <name evidence="7" type="ORF">MECH1_V1_2900</name>
</gene>
<dbReference type="GO" id="GO:0008233">
    <property type="term" value="F:peptidase activity"/>
    <property type="evidence" value="ECO:0007669"/>
    <property type="project" value="UniProtKB-KW"/>
</dbReference>
<dbReference type="GO" id="GO:0006508">
    <property type="term" value="P:proteolysis"/>
    <property type="evidence" value="ECO:0007669"/>
    <property type="project" value="UniProtKB-KW"/>
</dbReference>
<feature type="transmembrane region" description="Helical" evidence="5">
    <location>
        <begin position="171"/>
        <end position="194"/>
    </location>
</feature>
<evidence type="ECO:0000313" key="7">
    <source>
        <dbReference type="EMBL" id="CAL1241676.1"/>
    </source>
</evidence>
<feature type="transmembrane region" description="Helical" evidence="5">
    <location>
        <begin position="206"/>
        <end position="227"/>
    </location>
</feature>
<dbReference type="RefSeq" id="WP_348758176.1">
    <property type="nucleotide sequence ID" value="NZ_OZ026884.1"/>
</dbReference>
<dbReference type="EMBL" id="OZ026884">
    <property type="protein sequence ID" value="CAL1241676.1"/>
    <property type="molecule type" value="Genomic_DNA"/>
</dbReference>
<reference evidence="7 8" key="1">
    <citation type="submission" date="2024-04" db="EMBL/GenBank/DDBJ databases">
        <authorList>
            <person name="Cremers G."/>
        </authorList>
    </citation>
    <scope>NUCLEOTIDE SEQUENCE [LARGE SCALE GENOMIC DNA]</scope>
    <source>
        <strain evidence="7">MeCH1-AG</strain>
    </source>
</reference>
<organism evidence="7 8">
    <name type="scientific">Candidatus Methylocalor cossyra</name>
    <dbReference type="NCBI Taxonomy" id="3108543"/>
    <lineage>
        <taxon>Bacteria</taxon>
        <taxon>Pseudomonadati</taxon>
        <taxon>Pseudomonadota</taxon>
        <taxon>Gammaproteobacteria</taxon>
        <taxon>Methylococcales</taxon>
        <taxon>Methylococcaceae</taxon>
        <taxon>Candidatus Methylocalor</taxon>
    </lineage>
</organism>
<evidence type="ECO:0000259" key="6">
    <source>
        <dbReference type="Pfam" id="PF01694"/>
    </source>
</evidence>
<dbReference type="PANTHER" id="PTHR43731">
    <property type="entry name" value="RHOMBOID PROTEASE"/>
    <property type="match status" value="1"/>
</dbReference>
<evidence type="ECO:0000256" key="4">
    <source>
        <dbReference type="ARBA" id="ARBA00023136"/>
    </source>
</evidence>
<feature type="transmembrane region" description="Helical" evidence="5">
    <location>
        <begin position="142"/>
        <end position="159"/>
    </location>
</feature>
<name>A0ABM9NM03_9GAMM</name>
<keyword evidence="8" id="KW-1185">Reference proteome</keyword>
<dbReference type="InterPro" id="IPR035952">
    <property type="entry name" value="Rhomboid-like_sf"/>
</dbReference>
<dbReference type="PANTHER" id="PTHR43731:SF26">
    <property type="entry name" value="RHOMBOID-LIKE PROTEIN 10, CHLOROPLASTIC"/>
    <property type="match status" value="1"/>
</dbReference>
<keyword evidence="4 5" id="KW-0472">Membrane</keyword>
<protein>
    <submittedName>
        <fullName evidence="7">Rhomboid family intramembrane serine protease</fullName>
    </submittedName>
</protein>
<dbReference type="Gene3D" id="1.20.1540.10">
    <property type="entry name" value="Rhomboid-like"/>
    <property type="match status" value="1"/>
</dbReference>
<keyword evidence="2 5" id="KW-0812">Transmembrane</keyword>
<dbReference type="Pfam" id="PF01694">
    <property type="entry name" value="Rhomboid"/>
    <property type="match status" value="1"/>
</dbReference>
<evidence type="ECO:0000256" key="3">
    <source>
        <dbReference type="ARBA" id="ARBA00022989"/>
    </source>
</evidence>
<comment type="subcellular location">
    <subcellularLocation>
        <location evidence="1">Membrane</location>
        <topology evidence="1">Multi-pass membrane protein</topology>
    </subcellularLocation>
</comment>
<feature type="transmembrane region" description="Helical" evidence="5">
    <location>
        <begin position="119"/>
        <end position="136"/>
    </location>
</feature>
<keyword evidence="7" id="KW-0378">Hydrolase</keyword>
<dbReference type="Proteomes" id="UP001497493">
    <property type="component" value="Chromosome"/>
</dbReference>
<sequence>MFPLGDENPTIRTPLAVFFLIGLNVASWALLQGFGSTEPLARSLCELGLIPGDLLHRVPPGTLVPLGNELACRLEGDASPLTLITHMFLHGGWFHIIGNMWFLWVFGDNVEDAMGSARFLAFYLLCGLAAAGTQIITDPSAALPMVGASGAIGGVMGGYARLYPHARVRTLIFLGFYVTTVAVPAIAMLGYWFFLQLAGGLPALQSAGGGVAFWAHIGGFLAGLFLVGPMHRADYLAQHLRGGSYPGARW</sequence>
<dbReference type="InterPro" id="IPR050925">
    <property type="entry name" value="Rhomboid_protease_S54"/>
</dbReference>
<feature type="transmembrane region" description="Helical" evidence="5">
    <location>
        <begin position="12"/>
        <end position="31"/>
    </location>
</feature>
<feature type="transmembrane region" description="Helical" evidence="5">
    <location>
        <begin position="87"/>
        <end position="107"/>
    </location>
</feature>
<keyword evidence="3 5" id="KW-1133">Transmembrane helix</keyword>
<evidence type="ECO:0000256" key="2">
    <source>
        <dbReference type="ARBA" id="ARBA00022692"/>
    </source>
</evidence>
<evidence type="ECO:0000256" key="1">
    <source>
        <dbReference type="ARBA" id="ARBA00004141"/>
    </source>
</evidence>
<dbReference type="SUPFAM" id="SSF144091">
    <property type="entry name" value="Rhomboid-like"/>
    <property type="match status" value="1"/>
</dbReference>
<keyword evidence="7" id="KW-0645">Protease</keyword>
<accession>A0ABM9NM03</accession>
<evidence type="ECO:0000313" key="8">
    <source>
        <dbReference type="Proteomes" id="UP001497493"/>
    </source>
</evidence>
<dbReference type="InterPro" id="IPR022764">
    <property type="entry name" value="Peptidase_S54_rhomboid_dom"/>
</dbReference>
<feature type="domain" description="Peptidase S54 rhomboid" evidence="6">
    <location>
        <begin position="81"/>
        <end position="228"/>
    </location>
</feature>
<proteinExistence type="predicted"/>
<evidence type="ECO:0000256" key="5">
    <source>
        <dbReference type="SAM" id="Phobius"/>
    </source>
</evidence>